<dbReference type="PANTHER" id="PTHR24058">
    <property type="entry name" value="DUAL SPECIFICITY PROTEIN KINASE"/>
    <property type="match status" value="1"/>
</dbReference>
<dbReference type="Proteomes" id="UP001491310">
    <property type="component" value="Unassembled WGS sequence"/>
</dbReference>
<organism evidence="8 9">
    <name type="scientific">Coccomyxa subellipsoidea</name>
    <dbReference type="NCBI Taxonomy" id="248742"/>
    <lineage>
        <taxon>Eukaryota</taxon>
        <taxon>Viridiplantae</taxon>
        <taxon>Chlorophyta</taxon>
        <taxon>core chlorophytes</taxon>
        <taxon>Trebouxiophyceae</taxon>
        <taxon>Trebouxiophyceae incertae sedis</taxon>
        <taxon>Coccomyxaceae</taxon>
        <taxon>Coccomyxa</taxon>
    </lineage>
</organism>
<keyword evidence="5" id="KW-0067">ATP-binding</keyword>
<keyword evidence="4" id="KW-0418">Kinase</keyword>
<dbReference type="InterPro" id="IPR050494">
    <property type="entry name" value="Ser_Thr_dual-spec_kinase"/>
</dbReference>
<dbReference type="PANTHER" id="PTHR24058:SF124">
    <property type="entry name" value="PROTEIN KINASE SUPERFAMILY PROTEIN"/>
    <property type="match status" value="1"/>
</dbReference>
<feature type="compositionally biased region" description="Pro residues" evidence="6">
    <location>
        <begin position="553"/>
        <end position="570"/>
    </location>
</feature>
<dbReference type="CDD" id="cd14133">
    <property type="entry name" value="PKc_DYRK_like"/>
    <property type="match status" value="1"/>
</dbReference>
<feature type="region of interest" description="Disordered" evidence="6">
    <location>
        <begin position="639"/>
        <end position="738"/>
    </location>
</feature>
<feature type="compositionally biased region" description="Low complexity" evidence="6">
    <location>
        <begin position="187"/>
        <end position="199"/>
    </location>
</feature>
<feature type="compositionally biased region" description="Basic and acidic residues" evidence="6">
    <location>
        <begin position="136"/>
        <end position="169"/>
    </location>
</feature>
<keyword evidence="2" id="KW-0808">Transferase</keyword>
<feature type="domain" description="Protein kinase" evidence="7">
    <location>
        <begin position="885"/>
        <end position="1187"/>
    </location>
</feature>
<name>A0ABR2YZ97_9CHLO</name>
<feature type="region of interest" description="Disordered" evidence="6">
    <location>
        <begin position="39"/>
        <end position="230"/>
    </location>
</feature>
<evidence type="ECO:0000313" key="8">
    <source>
        <dbReference type="EMBL" id="KAK9916684.1"/>
    </source>
</evidence>
<evidence type="ECO:0000256" key="6">
    <source>
        <dbReference type="SAM" id="MobiDB-lite"/>
    </source>
</evidence>
<reference evidence="8 9" key="1">
    <citation type="journal article" date="2024" name="Nat. Commun.">
        <title>Phylogenomics reveals the evolutionary origins of lichenization in chlorophyte algae.</title>
        <authorList>
            <person name="Puginier C."/>
            <person name="Libourel C."/>
            <person name="Otte J."/>
            <person name="Skaloud P."/>
            <person name="Haon M."/>
            <person name="Grisel S."/>
            <person name="Petersen M."/>
            <person name="Berrin J.G."/>
            <person name="Delaux P.M."/>
            <person name="Dal Grande F."/>
            <person name="Keller J."/>
        </authorList>
    </citation>
    <scope>NUCLEOTIDE SEQUENCE [LARGE SCALE GENOMIC DNA]</scope>
    <source>
        <strain evidence="8 9">SAG 216-7</strain>
    </source>
</reference>
<feature type="region of interest" description="Disordered" evidence="6">
    <location>
        <begin position="449"/>
        <end position="619"/>
    </location>
</feature>
<proteinExistence type="predicted"/>
<feature type="compositionally biased region" description="Low complexity" evidence="6">
    <location>
        <begin position="782"/>
        <end position="792"/>
    </location>
</feature>
<dbReference type="PROSITE" id="PS50011">
    <property type="entry name" value="PROTEIN_KINASE_DOM"/>
    <property type="match status" value="1"/>
</dbReference>
<gene>
    <name evidence="8" type="ORF">WJX75_005769</name>
</gene>
<evidence type="ECO:0000256" key="1">
    <source>
        <dbReference type="ARBA" id="ARBA00022527"/>
    </source>
</evidence>
<feature type="compositionally biased region" description="Polar residues" evidence="6">
    <location>
        <begin position="528"/>
        <end position="538"/>
    </location>
</feature>
<dbReference type="PROSITE" id="PS00108">
    <property type="entry name" value="PROTEIN_KINASE_ST"/>
    <property type="match status" value="1"/>
</dbReference>
<protein>
    <recommendedName>
        <fullName evidence="7">Protein kinase domain-containing protein</fullName>
    </recommendedName>
</protein>
<dbReference type="SMART" id="SM00220">
    <property type="entry name" value="S_TKc"/>
    <property type="match status" value="1"/>
</dbReference>
<evidence type="ECO:0000256" key="5">
    <source>
        <dbReference type="ARBA" id="ARBA00022840"/>
    </source>
</evidence>
<evidence type="ECO:0000256" key="3">
    <source>
        <dbReference type="ARBA" id="ARBA00022741"/>
    </source>
</evidence>
<feature type="compositionally biased region" description="Acidic residues" evidence="6">
    <location>
        <begin position="123"/>
        <end position="135"/>
    </location>
</feature>
<evidence type="ECO:0000313" key="9">
    <source>
        <dbReference type="Proteomes" id="UP001491310"/>
    </source>
</evidence>
<keyword evidence="9" id="KW-1185">Reference proteome</keyword>
<evidence type="ECO:0000256" key="4">
    <source>
        <dbReference type="ARBA" id="ARBA00022777"/>
    </source>
</evidence>
<evidence type="ECO:0000256" key="2">
    <source>
        <dbReference type="ARBA" id="ARBA00022679"/>
    </source>
</evidence>
<dbReference type="InterPro" id="IPR008271">
    <property type="entry name" value="Ser/Thr_kinase_AS"/>
</dbReference>
<dbReference type="SUPFAM" id="SSF56112">
    <property type="entry name" value="Protein kinase-like (PK-like)"/>
    <property type="match status" value="1"/>
</dbReference>
<dbReference type="Pfam" id="PF00069">
    <property type="entry name" value="Pkinase"/>
    <property type="match status" value="1"/>
</dbReference>
<keyword evidence="3" id="KW-0547">Nucleotide-binding</keyword>
<feature type="compositionally biased region" description="Basic and acidic residues" evidence="6">
    <location>
        <begin position="78"/>
        <end position="91"/>
    </location>
</feature>
<dbReference type="InterPro" id="IPR000719">
    <property type="entry name" value="Prot_kinase_dom"/>
</dbReference>
<feature type="region of interest" description="Disordered" evidence="6">
    <location>
        <begin position="766"/>
        <end position="831"/>
    </location>
</feature>
<feature type="region of interest" description="Disordered" evidence="6">
    <location>
        <begin position="267"/>
        <end position="299"/>
    </location>
</feature>
<evidence type="ECO:0000259" key="7">
    <source>
        <dbReference type="PROSITE" id="PS50011"/>
    </source>
</evidence>
<dbReference type="InterPro" id="IPR011009">
    <property type="entry name" value="Kinase-like_dom_sf"/>
</dbReference>
<dbReference type="Gene3D" id="3.30.200.20">
    <property type="entry name" value="Phosphorylase Kinase, domain 1"/>
    <property type="match status" value="1"/>
</dbReference>
<keyword evidence="1" id="KW-0723">Serine/threonine-protein kinase</keyword>
<feature type="compositionally biased region" description="Low complexity" evidence="6">
    <location>
        <begin position="809"/>
        <end position="826"/>
    </location>
</feature>
<comment type="caution">
    <text evidence="8">The sequence shown here is derived from an EMBL/GenBank/DDBJ whole genome shotgun (WGS) entry which is preliminary data.</text>
</comment>
<accession>A0ABR2YZ97</accession>
<dbReference type="Gene3D" id="1.10.510.10">
    <property type="entry name" value="Transferase(Phosphotransferase) domain 1"/>
    <property type="match status" value="1"/>
</dbReference>
<sequence length="1197" mass="128292">MDSPSRHSETLNFIVHFLHTNGLYAAEEALVRELENRYPEVDGSSPVSQAEGGESREDTFALTSSITKGYGEMSLHGEAAEPTREEPRADHPIAPGKEPVLAESHSEAEASLQDRAGKRGDAGEESDEYEDDDDPGYVREEIRCQDAFVSRELDASDEDGSGRGDDVYHRALAFQGQQWGDDGGDSGSSDGRGSSYFSGERVERDKSNSASPLASHSCADHPGAAAQQGARKVVIAEPVYPVDSPARSAMSASAVASPALGTAAALKLQPTRAASSGELPSRRKASKRQTSRAEETAATSQAAAIAAVAASSGANYLDAAARTSDHNIALQPPSSAEAKGAAQGPSSVSRSFLDPLGVFEKVSDVFSRRVQPRSDSESSKVGTQEAMALEIPSISTTAQQQETAEVAESHVSSVQEETGVSAAQEDTNRFAALTIKAGREISIDAENVPTKADSKTPTFGFSAVKTPEPASPSGRSEEDEAFSFPVTPPSEPAAPGAVFSSWQSFRKRRPSKGTASSGYDSDDDLSMSRASDSFSTELSPELRVGGSCSSPDIRPPPAEGPGAALPPPNGSPQDVLTPQLSLDKLALTEAVQDASAEGFSAPDISTPQRPPSTALPKVASVDLMPRTGWLLDDMHAAARREAVSDEPPATRASGRASRPLPDGAAAVPSRLSMVSRAVEAPAGNGAEQPAGSLPAKAESRGEAPVAPAQLPDGPEPAAARSVVADSPQAAHELPPQVASQHQLAFPPLAVSASLPQHDLVALHASAAESNERGPDSSPHQGPPDASADAAAGRAKRGTERQQVFGDYLAGSSPASSDARRATASSPGAAEGATSPAALVFEYDPEYIERKYEIMTLSVIHRRRRTGFEETKDFPIRVNDLIAGRYQVMDFLGSAAFSKAVQALDVKTGRLVCLKIIKNNKDYFDQSLDEIKLLSYINAADPADEQGLLRLYDYFYYKEHLFLVCELLRANLYEFQKYNRESGDAPYFVLPRVQSIARQVLRSLAFLHSLGLIHSDLKPENILIKSYSRCEVKVIDFGSSCFSTDQLSSYVQSRSYRAPEVILGLPYGQKVDVWSLGCILAELLSGFVLFQNDSLATLLARLEGILGPLPRHLLREGRYAQRFYTRSGALFDRNPRTHRYEYLHPKRTSLRKRVPEADQGCLDFLGYLLITDPDKRPSADEALQHPWLQHCYPPIPSE</sequence>
<dbReference type="EMBL" id="JALJOT010000003">
    <property type="protein sequence ID" value="KAK9916684.1"/>
    <property type="molecule type" value="Genomic_DNA"/>
</dbReference>